<dbReference type="PANTHER" id="PTHR37984:SF5">
    <property type="entry name" value="PROTEIN NYNRIN-LIKE"/>
    <property type="match status" value="1"/>
</dbReference>
<feature type="non-terminal residue" evidence="7">
    <location>
        <position position="1"/>
    </location>
</feature>
<dbReference type="InterPro" id="IPR000477">
    <property type="entry name" value="RT_dom"/>
</dbReference>
<reference evidence="7" key="1">
    <citation type="submission" date="2023-03" db="EMBL/GenBank/DDBJ databases">
        <title>Electrophorus voltai genome.</title>
        <authorList>
            <person name="Bian C."/>
        </authorList>
    </citation>
    <scope>NUCLEOTIDE SEQUENCE</scope>
    <source>
        <strain evidence="7">CB-2022</strain>
        <tissue evidence="7">Muscle</tissue>
    </source>
</reference>
<dbReference type="GO" id="GO:0004523">
    <property type="term" value="F:RNA-DNA hybrid ribonuclease activity"/>
    <property type="evidence" value="ECO:0007669"/>
    <property type="project" value="UniProtKB-EC"/>
</dbReference>
<accession>A0AAD8ZCG0</accession>
<dbReference type="InterPro" id="IPR043502">
    <property type="entry name" value="DNA/RNA_pol_sf"/>
</dbReference>
<comment type="similarity">
    <text evidence="1">Belongs to the beta type-B retroviral polymerase family. HERV class-II K(HML-2) pol subfamily.</text>
</comment>
<dbReference type="InterPro" id="IPR041588">
    <property type="entry name" value="Integrase_H2C2"/>
</dbReference>
<dbReference type="Pfam" id="PF17921">
    <property type="entry name" value="Integrase_H2C2"/>
    <property type="match status" value="1"/>
</dbReference>
<dbReference type="SUPFAM" id="SSF56672">
    <property type="entry name" value="DNA/RNA polymerases"/>
    <property type="match status" value="1"/>
</dbReference>
<feature type="domain" description="Reverse transcriptase" evidence="5">
    <location>
        <begin position="93"/>
        <end position="233"/>
    </location>
</feature>
<dbReference type="Proteomes" id="UP001239994">
    <property type="component" value="Unassembled WGS sequence"/>
</dbReference>
<dbReference type="Pfam" id="PF00078">
    <property type="entry name" value="RVT_1"/>
    <property type="match status" value="1"/>
</dbReference>
<dbReference type="Gene3D" id="3.30.70.270">
    <property type="match status" value="1"/>
</dbReference>
<gene>
    <name evidence="7" type="ORF">P4O66_009532</name>
</gene>
<dbReference type="CDD" id="cd01647">
    <property type="entry name" value="RT_LTR"/>
    <property type="match status" value="1"/>
</dbReference>
<dbReference type="PANTHER" id="PTHR37984">
    <property type="entry name" value="PROTEIN CBG26694"/>
    <property type="match status" value="1"/>
</dbReference>
<organism evidence="7 8">
    <name type="scientific">Electrophorus voltai</name>
    <dbReference type="NCBI Taxonomy" id="2609070"/>
    <lineage>
        <taxon>Eukaryota</taxon>
        <taxon>Metazoa</taxon>
        <taxon>Chordata</taxon>
        <taxon>Craniata</taxon>
        <taxon>Vertebrata</taxon>
        <taxon>Euteleostomi</taxon>
        <taxon>Actinopterygii</taxon>
        <taxon>Neopterygii</taxon>
        <taxon>Teleostei</taxon>
        <taxon>Ostariophysi</taxon>
        <taxon>Gymnotiformes</taxon>
        <taxon>Gymnotoidei</taxon>
        <taxon>Gymnotidae</taxon>
        <taxon>Electrophorus</taxon>
    </lineage>
</organism>
<evidence type="ECO:0000256" key="4">
    <source>
        <dbReference type="SAM" id="MobiDB-lite"/>
    </source>
</evidence>
<evidence type="ECO:0000259" key="5">
    <source>
        <dbReference type="Pfam" id="PF00078"/>
    </source>
</evidence>
<feature type="region of interest" description="Disordered" evidence="4">
    <location>
        <begin position="559"/>
        <end position="588"/>
    </location>
</feature>
<evidence type="ECO:0000313" key="8">
    <source>
        <dbReference type="Proteomes" id="UP001239994"/>
    </source>
</evidence>
<dbReference type="AlphaFoldDB" id="A0AAD8ZCG0"/>
<evidence type="ECO:0000313" key="7">
    <source>
        <dbReference type="EMBL" id="KAK1796492.1"/>
    </source>
</evidence>
<dbReference type="Gene3D" id="1.10.340.70">
    <property type="match status" value="1"/>
</dbReference>
<evidence type="ECO:0000256" key="1">
    <source>
        <dbReference type="ARBA" id="ARBA00010879"/>
    </source>
</evidence>
<dbReference type="InterPro" id="IPR043128">
    <property type="entry name" value="Rev_trsase/Diguanyl_cyclase"/>
</dbReference>
<sequence>STTIESPETEGNLTIPQEYQDLAEVFSKEKATQLPPSTGSGIAPYLPGARPTLSPRRKPGPWKGTSVRPWHRGTYAPPHPQHQQACSLLRKRTGLRPCVDYQGLKEKLVKYPYPLPLVPVALEQVREAQYFMRLDLHSAYNLIRIREGDEWKTDFSTSSGHNEYLVLLYGLFQAYIDEVLRAFLARSVIAYVDDILIYSASFDQHVCDVCKMLRTLLENQFYCKIEKFEFHCRQETPSDETGAGGVEALAGGSKTPLRCHYRPQEPQEYLQSAKRLNSRQARCSLFFFRFVFCVTYRPGEKYVRADVLSPLHHAEAWSSSQEPILPPACFMGAITWDIDCSKKTANAHPQCPPNWLYVPLKHRSDLITWAHTSVGTGHSGSTRTTQLLSARYWWPTMHREVVRYVSSCTNCAHSKTPCTPSAGKLIPLPMPWQLWSHVSRDFITDLPASEENTTILVVVDRFSKMTGESVHLKAVEGTTGKAKYYREPNIKLPSLGQWPSGESKPGGYQPPVYPWNPPVSDQPSVEQWCQGSEQVWEETHRRLHSAIAAYKRKADWKRAATPPFKPGQKVWVTTREGKMGPLGKLRAK</sequence>
<protein>
    <recommendedName>
        <fullName evidence="3">Gypsy retrotransposon integrase-like protein 1</fullName>
        <ecNumber evidence="2">3.1.26.4</ecNumber>
    </recommendedName>
</protein>
<dbReference type="InterPro" id="IPR050951">
    <property type="entry name" value="Retrovirus_Pol_polyprotein"/>
</dbReference>
<feature type="domain" description="Integrase zinc-binding" evidence="6">
    <location>
        <begin position="358"/>
        <end position="416"/>
    </location>
</feature>
<feature type="region of interest" description="Disordered" evidence="4">
    <location>
        <begin position="28"/>
        <end position="65"/>
    </location>
</feature>
<comment type="caution">
    <text evidence="7">The sequence shown here is derived from an EMBL/GenBank/DDBJ whole genome shotgun (WGS) entry which is preliminary data.</text>
</comment>
<dbReference type="EMBL" id="JAROKS010000015">
    <property type="protein sequence ID" value="KAK1796492.1"/>
    <property type="molecule type" value="Genomic_DNA"/>
</dbReference>
<keyword evidence="8" id="KW-1185">Reference proteome</keyword>
<evidence type="ECO:0000256" key="3">
    <source>
        <dbReference type="ARBA" id="ARBA00039658"/>
    </source>
</evidence>
<evidence type="ECO:0000256" key="2">
    <source>
        <dbReference type="ARBA" id="ARBA00012180"/>
    </source>
</evidence>
<dbReference type="FunFam" id="1.10.340.70:FF:000001">
    <property type="entry name" value="Retrovirus-related Pol polyprotein from transposon gypsy-like Protein"/>
    <property type="match status" value="1"/>
</dbReference>
<evidence type="ECO:0000259" key="6">
    <source>
        <dbReference type="Pfam" id="PF17921"/>
    </source>
</evidence>
<name>A0AAD8ZCG0_9TELE</name>
<dbReference type="EC" id="3.1.26.4" evidence="2"/>
<proteinExistence type="inferred from homology"/>